<evidence type="ECO:0000259" key="11">
    <source>
        <dbReference type="PROSITE" id="PS51712"/>
    </source>
</evidence>
<evidence type="ECO:0000256" key="2">
    <source>
        <dbReference type="ARBA" id="ARBA00020953"/>
    </source>
</evidence>
<dbReference type="PATRIC" id="fig|1619046.3.peg.878"/>
<dbReference type="PANTHER" id="PTHR43834:SF6">
    <property type="entry name" value="GTPASE DER"/>
    <property type="match status" value="1"/>
</dbReference>
<keyword evidence="5 8" id="KW-0547">Nucleotide-binding</keyword>
<evidence type="ECO:0000256" key="9">
    <source>
        <dbReference type="PROSITE-ProRule" id="PRU01049"/>
    </source>
</evidence>
<dbReference type="InterPro" id="IPR005225">
    <property type="entry name" value="Small_GTP-bd"/>
</dbReference>
<dbReference type="Pfam" id="PF14714">
    <property type="entry name" value="KH_dom-like"/>
    <property type="match status" value="1"/>
</dbReference>
<dbReference type="PANTHER" id="PTHR43834">
    <property type="entry name" value="GTPASE DER"/>
    <property type="match status" value="1"/>
</dbReference>
<dbReference type="HAMAP" id="MF_00195">
    <property type="entry name" value="GTPase_Der"/>
    <property type="match status" value="1"/>
</dbReference>
<feature type="binding site" evidence="8">
    <location>
        <begin position="319"/>
        <end position="322"/>
    </location>
    <ligand>
        <name>GTP</name>
        <dbReference type="ChEBI" id="CHEBI:37565"/>
        <label>2</label>
    </ligand>
</feature>
<dbReference type="PROSITE" id="PS51712">
    <property type="entry name" value="G_ENGA"/>
    <property type="match status" value="1"/>
</dbReference>
<dbReference type="InterPro" id="IPR015946">
    <property type="entry name" value="KH_dom-like_a/b"/>
</dbReference>
<dbReference type="STRING" id="1619046.US42_C0014G0058"/>
<gene>
    <name evidence="8" type="primary">der</name>
    <name evidence="12" type="ORF">US42_C0014G0058</name>
</gene>
<evidence type="ECO:0000256" key="10">
    <source>
        <dbReference type="RuleBase" id="RU004481"/>
    </source>
</evidence>
<dbReference type="PRINTS" id="PR00326">
    <property type="entry name" value="GTP1OBG"/>
</dbReference>
<dbReference type="InterPro" id="IPR032859">
    <property type="entry name" value="KH_dom-like"/>
</dbReference>
<evidence type="ECO:0000256" key="6">
    <source>
        <dbReference type="ARBA" id="ARBA00023134"/>
    </source>
</evidence>
<evidence type="ECO:0000256" key="1">
    <source>
        <dbReference type="ARBA" id="ARBA00008279"/>
    </source>
</evidence>
<keyword evidence="4 10" id="KW-0677">Repeat</keyword>
<dbReference type="InterPro" id="IPR027417">
    <property type="entry name" value="P-loop_NTPase"/>
</dbReference>
<name>A0A0G0JGC2_9BACT</name>
<dbReference type="InterPro" id="IPR016484">
    <property type="entry name" value="GTPase_Der"/>
</dbReference>
<keyword evidence="3 8" id="KW-0690">Ribosome biogenesis</keyword>
<feature type="domain" description="EngA-type G" evidence="11">
    <location>
        <begin position="193"/>
        <end position="377"/>
    </location>
</feature>
<organism evidence="12 13">
    <name type="scientific">Candidatus Magasanikbacteria bacterium GW2011_GWC2_37_14</name>
    <dbReference type="NCBI Taxonomy" id="1619046"/>
    <lineage>
        <taxon>Bacteria</taxon>
        <taxon>Candidatus Magasanikiibacteriota</taxon>
    </lineage>
</organism>
<feature type="binding site" evidence="8">
    <location>
        <begin position="67"/>
        <end position="71"/>
    </location>
    <ligand>
        <name>GTP</name>
        <dbReference type="ChEBI" id="CHEBI:37565"/>
        <label>1</label>
    </ligand>
</feature>
<evidence type="ECO:0000313" key="12">
    <source>
        <dbReference type="EMBL" id="KKQ27161.1"/>
    </source>
</evidence>
<evidence type="ECO:0000256" key="5">
    <source>
        <dbReference type="ARBA" id="ARBA00022741"/>
    </source>
</evidence>
<dbReference type="CDD" id="cd01895">
    <property type="entry name" value="EngA2"/>
    <property type="match status" value="1"/>
</dbReference>
<evidence type="ECO:0000256" key="4">
    <source>
        <dbReference type="ARBA" id="ARBA00022737"/>
    </source>
</evidence>
<dbReference type="PIRSF" id="PIRSF006485">
    <property type="entry name" value="GTP-binding_EngA"/>
    <property type="match status" value="1"/>
</dbReference>
<comment type="similarity">
    <text evidence="1 8 9 10">Belongs to the TRAFAC class TrmE-Era-EngA-EngB-Septin-like GTPase superfamily. EngA (Der) GTPase family.</text>
</comment>
<comment type="caution">
    <text evidence="12">The sequence shown here is derived from an EMBL/GenBank/DDBJ whole genome shotgun (WGS) entry which is preliminary data.</text>
</comment>
<evidence type="ECO:0000256" key="8">
    <source>
        <dbReference type="HAMAP-Rule" id="MF_00195"/>
    </source>
</evidence>
<dbReference type="Gene3D" id="3.40.50.300">
    <property type="entry name" value="P-loop containing nucleotide triphosphate hydrolases"/>
    <property type="match status" value="2"/>
</dbReference>
<dbReference type="NCBIfam" id="TIGR00231">
    <property type="entry name" value="small_GTP"/>
    <property type="match status" value="2"/>
</dbReference>
<dbReference type="EMBL" id="LBSX01000014">
    <property type="protein sequence ID" value="KKQ27161.1"/>
    <property type="molecule type" value="Genomic_DNA"/>
</dbReference>
<dbReference type="GO" id="GO:0005525">
    <property type="term" value="F:GTP binding"/>
    <property type="evidence" value="ECO:0007669"/>
    <property type="project" value="UniProtKB-UniRule"/>
</dbReference>
<protein>
    <recommendedName>
        <fullName evidence="2 8">GTPase Der</fullName>
    </recommendedName>
    <alternativeName>
        <fullName evidence="7 8">GTP-binding protein EngA</fullName>
    </alternativeName>
</protein>
<dbReference type="CDD" id="cd01894">
    <property type="entry name" value="EngA1"/>
    <property type="match status" value="1"/>
</dbReference>
<dbReference type="GO" id="GO:0043022">
    <property type="term" value="F:ribosome binding"/>
    <property type="evidence" value="ECO:0007669"/>
    <property type="project" value="TreeGrafter"/>
</dbReference>
<reference evidence="12 13" key="1">
    <citation type="journal article" date="2015" name="Nature">
        <title>rRNA introns, odd ribosomes, and small enigmatic genomes across a large radiation of phyla.</title>
        <authorList>
            <person name="Brown C.T."/>
            <person name="Hug L.A."/>
            <person name="Thomas B.C."/>
            <person name="Sharon I."/>
            <person name="Castelle C.J."/>
            <person name="Singh A."/>
            <person name="Wilkins M.J."/>
            <person name="Williams K.H."/>
            <person name="Banfield J.F."/>
        </authorList>
    </citation>
    <scope>NUCLEOTIDE SEQUENCE [LARGE SCALE GENOMIC DNA]</scope>
</reference>
<dbReference type="Gene3D" id="3.30.300.20">
    <property type="match status" value="1"/>
</dbReference>
<proteinExistence type="inferred from homology"/>
<feature type="binding site" evidence="8">
    <location>
        <begin position="20"/>
        <end position="27"/>
    </location>
    <ligand>
        <name>GTP</name>
        <dbReference type="ChEBI" id="CHEBI:37565"/>
        <label>1</label>
    </ligand>
</feature>
<feature type="binding site" evidence="8">
    <location>
        <begin position="254"/>
        <end position="258"/>
    </location>
    <ligand>
        <name>GTP</name>
        <dbReference type="ChEBI" id="CHEBI:37565"/>
        <label>2</label>
    </ligand>
</feature>
<sequence>MSEWNKKIKTDNLPKVVLVGRVNVGKSTLFNRLTETHKALVSTIAGTTRTRNEETVIWRGKNIHLIDTGGLTFTDDVPLEKEIIIQTKKAIAEADLILFVTDAKHGILPQEKELAKLVRGKKTPILLLANKADTAKIEQNIFNGDWQKLGLGEPFSLSAGNGRNVGDLLDLIYKLLNKQKKSPKIEKENEEVINVSIIGKPNVGKSSLFNKLVGEDKVIVSPIAHTTREPFDTLVTYKYLENGKEKNQLINFIDTAGIRRKAKVDGFLEKEGIRRSILSTEDAEVILFVLDGSETISVQDRQLGGLLEKRVKSVIILINKWDLAEERTDYIYNSVKQMIKDYFPHVDFAPILFVSALSGQKIHSIFPEIIHAYQTRKTTVPEDVLHDFMKKLVKEHLPSRDKGVHHPEILGFKQLDINPPVFELYIKPKTSLHRSYINFIERRLREEFDFYGTPIMIRMTKMKR</sequence>
<dbReference type="InterPro" id="IPR031166">
    <property type="entry name" value="G_ENGA"/>
</dbReference>
<keyword evidence="6 8" id="KW-0342">GTP-binding</keyword>
<evidence type="ECO:0000313" key="13">
    <source>
        <dbReference type="Proteomes" id="UP000034849"/>
    </source>
</evidence>
<dbReference type="Pfam" id="PF01926">
    <property type="entry name" value="MMR_HSR1"/>
    <property type="match status" value="2"/>
</dbReference>
<accession>A0A0G0JGC2</accession>
<dbReference type="NCBIfam" id="TIGR03594">
    <property type="entry name" value="GTPase_EngA"/>
    <property type="match status" value="1"/>
</dbReference>
<evidence type="ECO:0000256" key="3">
    <source>
        <dbReference type="ARBA" id="ARBA00022517"/>
    </source>
</evidence>
<dbReference type="GO" id="GO:0042254">
    <property type="term" value="P:ribosome biogenesis"/>
    <property type="evidence" value="ECO:0007669"/>
    <property type="project" value="UniProtKB-KW"/>
</dbReference>
<dbReference type="SUPFAM" id="SSF52540">
    <property type="entry name" value="P-loop containing nucleoside triphosphate hydrolases"/>
    <property type="match status" value="2"/>
</dbReference>
<comment type="subunit">
    <text evidence="8">Associates with the 50S ribosomal subunit.</text>
</comment>
<evidence type="ECO:0000256" key="7">
    <source>
        <dbReference type="ARBA" id="ARBA00032345"/>
    </source>
</evidence>
<dbReference type="Proteomes" id="UP000034849">
    <property type="component" value="Unassembled WGS sequence"/>
</dbReference>
<dbReference type="AlphaFoldDB" id="A0A0G0JGC2"/>
<dbReference type="InterPro" id="IPR006073">
    <property type="entry name" value="GTP-bd"/>
</dbReference>
<feature type="binding site" evidence="8">
    <location>
        <begin position="130"/>
        <end position="133"/>
    </location>
    <ligand>
        <name>GTP</name>
        <dbReference type="ChEBI" id="CHEBI:37565"/>
        <label>1</label>
    </ligand>
</feature>
<comment type="function">
    <text evidence="8 10">GTPase that plays an essential role in the late steps of ribosome biogenesis.</text>
</comment>
<feature type="binding site" evidence="8">
    <location>
        <begin position="199"/>
        <end position="206"/>
    </location>
    <ligand>
        <name>GTP</name>
        <dbReference type="ChEBI" id="CHEBI:37565"/>
        <label>2</label>
    </ligand>
</feature>